<gene>
    <name evidence="1" type="ORF">ASU35_08860</name>
</gene>
<evidence type="ECO:0000313" key="2">
    <source>
        <dbReference type="Proteomes" id="UP000054874"/>
    </source>
</evidence>
<dbReference type="AlphaFoldDB" id="A0A0V8QFR0"/>
<keyword evidence="2" id="KW-1185">Reference proteome</keyword>
<dbReference type="OrthoDB" id="1771153at2"/>
<sequence>MRLFILTDDKSRMEWNLSHEKHLFTAGEGGYMEEGEIRWIMEEIRRAIIGGISVRVDGICGIESIETLPGVQEEITYMEDYIGDDNGRIIEISFSRVKIPKPPKYSNQ</sequence>
<protein>
    <submittedName>
        <fullName evidence="1">Uncharacterized protein</fullName>
    </submittedName>
</protein>
<dbReference type="Proteomes" id="UP000054874">
    <property type="component" value="Unassembled WGS sequence"/>
</dbReference>
<dbReference type="RefSeq" id="WP_058352329.1">
    <property type="nucleotide sequence ID" value="NZ_CABMMD010000135.1"/>
</dbReference>
<name>A0A0V8QFR0_9FIRM</name>
<comment type="caution">
    <text evidence="1">The sequence shown here is derived from an EMBL/GenBank/DDBJ whole genome shotgun (WGS) entry which is preliminary data.</text>
</comment>
<evidence type="ECO:0000313" key="1">
    <source>
        <dbReference type="EMBL" id="KSV59429.1"/>
    </source>
</evidence>
<reference evidence="1 2" key="1">
    <citation type="submission" date="2015-11" db="EMBL/GenBank/DDBJ databases">
        <title>Butyribacter intestini gen. nov., sp. nov., a butyric acid-producing bacterium of the family Lachnospiraceae isolated from the human faeces.</title>
        <authorList>
            <person name="Zou Y."/>
            <person name="Xue W."/>
            <person name="Luo G."/>
            <person name="Lv M."/>
        </authorList>
    </citation>
    <scope>NUCLEOTIDE SEQUENCE [LARGE SCALE GENOMIC DNA]</scope>
    <source>
        <strain evidence="1 2">ACET-33324</strain>
    </source>
</reference>
<accession>A0A0V8QFR0</accession>
<proteinExistence type="predicted"/>
<dbReference type="STRING" id="290052.ASU35_08860"/>
<organism evidence="1 2">
    <name type="scientific">Acetivibrio ethanolgignens</name>
    <dbReference type="NCBI Taxonomy" id="290052"/>
    <lineage>
        <taxon>Bacteria</taxon>
        <taxon>Bacillati</taxon>
        <taxon>Bacillota</taxon>
        <taxon>Clostridia</taxon>
        <taxon>Eubacteriales</taxon>
        <taxon>Oscillospiraceae</taxon>
        <taxon>Acetivibrio</taxon>
    </lineage>
</organism>
<dbReference type="EMBL" id="LNAM01000135">
    <property type="protein sequence ID" value="KSV59429.1"/>
    <property type="molecule type" value="Genomic_DNA"/>
</dbReference>